<dbReference type="Pfam" id="PF01494">
    <property type="entry name" value="FAD_binding_3"/>
    <property type="match status" value="1"/>
</dbReference>
<dbReference type="Gene3D" id="3.50.50.60">
    <property type="entry name" value="FAD/NAD(P)-binding domain"/>
    <property type="match status" value="1"/>
</dbReference>
<dbReference type="GO" id="GO:0071949">
    <property type="term" value="F:FAD binding"/>
    <property type="evidence" value="ECO:0007669"/>
    <property type="project" value="InterPro"/>
</dbReference>
<dbReference type="PANTHER" id="PTHR46865:SF2">
    <property type="entry name" value="MONOOXYGENASE"/>
    <property type="match status" value="1"/>
</dbReference>
<dbReference type="Proteomes" id="UP000515512">
    <property type="component" value="Chromosome"/>
</dbReference>
<organism evidence="2 3">
    <name type="scientific">Nocardia huaxiensis</name>
    <dbReference type="NCBI Taxonomy" id="2755382"/>
    <lineage>
        <taxon>Bacteria</taxon>
        <taxon>Bacillati</taxon>
        <taxon>Actinomycetota</taxon>
        <taxon>Actinomycetes</taxon>
        <taxon>Mycobacteriales</taxon>
        <taxon>Nocardiaceae</taxon>
        <taxon>Nocardia</taxon>
    </lineage>
</organism>
<sequence length="392" mass="43000">MRNTTVLISGASVAGPALAYWLNRYGFQVTVVEKAPALRSGGQAIDFTGSTHMTVLQRMGILADIEARQTGKTDMSMVDADGRELAVISGDFTGGDIEILRGDLAEVMYKHTAEHCEYLFGDTITALADTAEGVHVEFAHAPARTFDLVFGCDGIHSRVRKLAFGPERDFVSHKGYYYCIAGVSRWESDGPRERAHSQARNAPGRLAVYGGSKAAQMYMFASPELDYSRDDFDAQRRIVAERFADMGWRVPEMLAELPQLDGFYLDSISQVKMKNFVKGRVALLGDAGYGNTLAGFGTGLAIVGAYVLAGELAVAGGDHTVAFARYEEMMKRYCKLADGAHPGRFLAPKTGAGIRFRNWFLGSRFMEMMMKSAEKSKDDIELKNYPEIVGAR</sequence>
<dbReference type="PANTHER" id="PTHR46865">
    <property type="entry name" value="OXIDOREDUCTASE-RELATED"/>
    <property type="match status" value="1"/>
</dbReference>
<dbReference type="KEGG" id="nhu:H0264_11125"/>
<keyword evidence="2" id="KW-0560">Oxidoreductase</keyword>
<dbReference type="InterPro" id="IPR002938">
    <property type="entry name" value="FAD-bd"/>
</dbReference>
<evidence type="ECO:0000313" key="3">
    <source>
        <dbReference type="Proteomes" id="UP000515512"/>
    </source>
</evidence>
<protein>
    <submittedName>
        <fullName evidence="2">FAD-dependent monooxygenase</fullName>
    </submittedName>
</protein>
<dbReference type="RefSeq" id="WP_181583888.1">
    <property type="nucleotide sequence ID" value="NZ_CP059399.1"/>
</dbReference>
<dbReference type="InterPro" id="IPR051704">
    <property type="entry name" value="FAD_aromatic-hydroxylase"/>
</dbReference>
<accession>A0A7D6ZQA3</accession>
<dbReference type="AlphaFoldDB" id="A0A7D6ZQA3"/>
<dbReference type="Gene3D" id="3.30.9.10">
    <property type="entry name" value="D-Amino Acid Oxidase, subunit A, domain 2"/>
    <property type="match status" value="1"/>
</dbReference>
<feature type="domain" description="FAD-binding" evidence="1">
    <location>
        <begin position="4"/>
        <end position="314"/>
    </location>
</feature>
<keyword evidence="2" id="KW-0503">Monooxygenase</keyword>
<evidence type="ECO:0000259" key="1">
    <source>
        <dbReference type="Pfam" id="PF01494"/>
    </source>
</evidence>
<dbReference type="EMBL" id="CP059399">
    <property type="protein sequence ID" value="QLY32723.1"/>
    <property type="molecule type" value="Genomic_DNA"/>
</dbReference>
<name>A0A7D6ZQA3_9NOCA</name>
<dbReference type="SUPFAM" id="SSF51905">
    <property type="entry name" value="FAD/NAD(P)-binding domain"/>
    <property type="match status" value="1"/>
</dbReference>
<reference evidence="2 3" key="1">
    <citation type="submission" date="2020-07" db="EMBL/GenBank/DDBJ databases">
        <authorList>
            <person name="Zhuang K."/>
            <person name="Ran Y."/>
        </authorList>
    </citation>
    <scope>NUCLEOTIDE SEQUENCE [LARGE SCALE GENOMIC DNA]</scope>
    <source>
        <strain evidence="2 3">WCH-YHL-001</strain>
    </source>
</reference>
<gene>
    <name evidence="2" type="ORF">H0264_11125</name>
</gene>
<keyword evidence="3" id="KW-1185">Reference proteome</keyword>
<proteinExistence type="predicted"/>
<dbReference type="InterPro" id="IPR036188">
    <property type="entry name" value="FAD/NAD-bd_sf"/>
</dbReference>
<dbReference type="PRINTS" id="PR00420">
    <property type="entry name" value="RNGMNOXGNASE"/>
</dbReference>
<evidence type="ECO:0000313" key="2">
    <source>
        <dbReference type="EMBL" id="QLY32723.1"/>
    </source>
</evidence>
<dbReference type="GO" id="GO:0004497">
    <property type="term" value="F:monooxygenase activity"/>
    <property type="evidence" value="ECO:0007669"/>
    <property type="project" value="UniProtKB-KW"/>
</dbReference>